<organism evidence="4 7">
    <name type="scientific">Aliirhizobium cellulosilyticum</name>
    <dbReference type="NCBI Taxonomy" id="393664"/>
    <lineage>
        <taxon>Bacteria</taxon>
        <taxon>Pseudomonadati</taxon>
        <taxon>Pseudomonadota</taxon>
        <taxon>Alphaproteobacteria</taxon>
        <taxon>Hyphomicrobiales</taxon>
        <taxon>Rhizobiaceae</taxon>
        <taxon>Aliirhizobium</taxon>
    </lineage>
</organism>
<evidence type="ECO:0000313" key="9">
    <source>
        <dbReference type="Proteomes" id="UP000576087"/>
    </source>
</evidence>
<dbReference type="GO" id="GO:0006417">
    <property type="term" value="P:regulation of translation"/>
    <property type="evidence" value="ECO:0007669"/>
    <property type="project" value="TreeGrafter"/>
</dbReference>
<feature type="transmembrane region" description="Helical" evidence="2">
    <location>
        <begin position="103"/>
        <end position="124"/>
    </location>
</feature>
<evidence type="ECO:0000256" key="2">
    <source>
        <dbReference type="SAM" id="Phobius"/>
    </source>
</evidence>
<evidence type="ECO:0000313" key="4">
    <source>
        <dbReference type="EMBL" id="MBB4351607.1"/>
    </source>
</evidence>
<keyword evidence="2" id="KW-0812">Transmembrane</keyword>
<name>A0A7W6SD83_9HYPH</name>
<dbReference type="GO" id="GO:0016989">
    <property type="term" value="F:sigma factor antagonist activity"/>
    <property type="evidence" value="ECO:0007669"/>
    <property type="project" value="TreeGrafter"/>
</dbReference>
<protein>
    <submittedName>
        <fullName evidence="4">Anti-sigma-K factor RskA</fullName>
    </submittedName>
</protein>
<keyword evidence="2" id="KW-0472">Membrane</keyword>
<keyword evidence="2" id="KW-1133">Transmembrane helix</keyword>
<comment type="caution">
    <text evidence="4">The sequence shown here is derived from an EMBL/GenBank/DDBJ whole genome shotgun (WGS) entry which is preliminary data.</text>
</comment>
<dbReference type="Proteomes" id="UP000524535">
    <property type="component" value="Unassembled WGS sequence"/>
</dbReference>
<dbReference type="InterPro" id="IPR051474">
    <property type="entry name" value="Anti-sigma-K/W_factor"/>
</dbReference>
<accession>A0A7W6SD83</accession>
<evidence type="ECO:0000313" key="6">
    <source>
        <dbReference type="EMBL" id="MBB4449533.1"/>
    </source>
</evidence>
<evidence type="ECO:0000256" key="1">
    <source>
        <dbReference type="SAM" id="MobiDB-lite"/>
    </source>
</evidence>
<dbReference type="Proteomes" id="UP000520770">
    <property type="component" value="Unassembled WGS sequence"/>
</dbReference>
<dbReference type="GO" id="GO:0005886">
    <property type="term" value="C:plasma membrane"/>
    <property type="evidence" value="ECO:0007669"/>
    <property type="project" value="InterPro"/>
</dbReference>
<dbReference type="RefSeq" id="WP_183830115.1">
    <property type="nucleotide sequence ID" value="NZ_JACIGW010000013.1"/>
</dbReference>
<dbReference type="Pfam" id="PF10099">
    <property type="entry name" value="RskA_C"/>
    <property type="match status" value="1"/>
</dbReference>
<keyword evidence="8" id="KW-1185">Reference proteome</keyword>
<reference evidence="7 8" key="1">
    <citation type="submission" date="2020-08" db="EMBL/GenBank/DDBJ databases">
        <title>Genomic Encyclopedia of Type Strains, Phase IV (KMG-V): Genome sequencing to study the core and pangenomes of soil and plant-associated prokaryotes.</title>
        <authorList>
            <person name="Whitman W."/>
        </authorList>
    </citation>
    <scope>NUCLEOTIDE SEQUENCE [LARGE SCALE GENOMIC DNA]</scope>
    <source>
        <strain evidence="5 8">SEMIA 444</strain>
        <strain evidence="4 7">SEMIA 448</strain>
        <strain evidence="6 9">SEMIA 452</strain>
    </source>
</reference>
<proteinExistence type="predicted"/>
<dbReference type="PANTHER" id="PTHR37461">
    <property type="entry name" value="ANTI-SIGMA-K FACTOR RSKA"/>
    <property type="match status" value="1"/>
</dbReference>
<evidence type="ECO:0000313" key="7">
    <source>
        <dbReference type="Proteomes" id="UP000520770"/>
    </source>
</evidence>
<dbReference type="EMBL" id="JACIGW010000013">
    <property type="protein sequence ID" value="MBB4351607.1"/>
    <property type="molecule type" value="Genomic_DNA"/>
</dbReference>
<dbReference type="AlphaFoldDB" id="A0A7W6SD83"/>
<dbReference type="Proteomes" id="UP000576087">
    <property type="component" value="Unassembled WGS sequence"/>
</dbReference>
<feature type="region of interest" description="Disordered" evidence="1">
    <location>
        <begin position="223"/>
        <end position="242"/>
    </location>
</feature>
<evidence type="ECO:0000313" key="5">
    <source>
        <dbReference type="EMBL" id="MBB4414859.1"/>
    </source>
</evidence>
<dbReference type="EMBL" id="JACIGY010000015">
    <property type="protein sequence ID" value="MBB4414859.1"/>
    <property type="molecule type" value="Genomic_DNA"/>
</dbReference>
<sequence length="242" mass="26081">MTTEPLDRNPPDGGRPENDEILAGEYVLGVLSLEARNRVEARMASDQSFARLVARWQSNMASFNVDYQEQQPSAAVFQAIERRLFTESRDVEVKQGLWDTVGFWRGLSFVTSAIAAVAVFYIATVQLRPTTTNRIVAELSAPDDPVALRVSFNPADGRLRIIPVADQSTEKSLQLWLVPGSGNPTSLGVLEPGTDGELLIPREIRSRIGQGATLAVSVEPLGGSPTGLPTGPVIASGSARNL</sequence>
<dbReference type="PANTHER" id="PTHR37461:SF1">
    <property type="entry name" value="ANTI-SIGMA-K FACTOR RSKA"/>
    <property type="match status" value="1"/>
</dbReference>
<evidence type="ECO:0000313" key="8">
    <source>
        <dbReference type="Proteomes" id="UP000524535"/>
    </source>
</evidence>
<gene>
    <name evidence="5" type="ORF">GGE31_005405</name>
    <name evidence="4" type="ORF">GGE33_005389</name>
    <name evidence="6" type="ORF">GGE35_005389</name>
</gene>
<feature type="compositionally biased region" description="Low complexity" evidence="1">
    <location>
        <begin position="223"/>
        <end position="232"/>
    </location>
</feature>
<evidence type="ECO:0000259" key="3">
    <source>
        <dbReference type="Pfam" id="PF10099"/>
    </source>
</evidence>
<dbReference type="InterPro" id="IPR018764">
    <property type="entry name" value="RskA_C"/>
</dbReference>
<feature type="domain" description="Anti-sigma K factor RskA C-terminal" evidence="3">
    <location>
        <begin position="111"/>
        <end position="233"/>
    </location>
</feature>
<dbReference type="EMBL" id="JACIHM010000016">
    <property type="protein sequence ID" value="MBB4449533.1"/>
    <property type="molecule type" value="Genomic_DNA"/>
</dbReference>